<evidence type="ECO:0000259" key="7">
    <source>
        <dbReference type="PROSITE" id="PS50110"/>
    </source>
</evidence>
<dbReference type="PROSITE" id="PS50043">
    <property type="entry name" value="HTH_LUXR_2"/>
    <property type="match status" value="1"/>
</dbReference>
<organism evidence="8">
    <name type="scientific">uncultured Acidimicrobiales bacterium</name>
    <dbReference type="NCBI Taxonomy" id="310071"/>
    <lineage>
        <taxon>Bacteria</taxon>
        <taxon>Bacillati</taxon>
        <taxon>Actinomycetota</taxon>
        <taxon>Acidimicrobiia</taxon>
        <taxon>Acidimicrobiales</taxon>
        <taxon>environmental samples</taxon>
    </lineage>
</organism>
<evidence type="ECO:0000313" key="8">
    <source>
        <dbReference type="EMBL" id="CAA9270351.1"/>
    </source>
</evidence>
<gene>
    <name evidence="8" type="ORF">AVDCRST_MAG76-3332</name>
</gene>
<keyword evidence="3" id="KW-0238">DNA-binding</keyword>
<accession>A0A6J4J4N8</accession>
<dbReference type="SUPFAM" id="SSF52172">
    <property type="entry name" value="CheY-like"/>
    <property type="match status" value="1"/>
</dbReference>
<dbReference type="Pfam" id="PF00072">
    <property type="entry name" value="Response_reg"/>
    <property type="match status" value="1"/>
</dbReference>
<evidence type="ECO:0000256" key="2">
    <source>
        <dbReference type="ARBA" id="ARBA00023015"/>
    </source>
</evidence>
<feature type="domain" description="Response regulatory" evidence="7">
    <location>
        <begin position="3"/>
        <end position="119"/>
    </location>
</feature>
<dbReference type="PANTHER" id="PTHR43214">
    <property type="entry name" value="TWO-COMPONENT RESPONSE REGULATOR"/>
    <property type="match status" value="1"/>
</dbReference>
<dbReference type="SMART" id="SM00421">
    <property type="entry name" value="HTH_LUXR"/>
    <property type="match status" value="1"/>
</dbReference>
<dbReference type="CDD" id="cd17535">
    <property type="entry name" value="REC_NarL-like"/>
    <property type="match status" value="1"/>
</dbReference>
<dbReference type="InterPro" id="IPR011006">
    <property type="entry name" value="CheY-like_superfamily"/>
</dbReference>
<keyword evidence="1 5" id="KW-0597">Phosphoprotein</keyword>
<dbReference type="GO" id="GO:0003677">
    <property type="term" value="F:DNA binding"/>
    <property type="evidence" value="ECO:0007669"/>
    <property type="project" value="UniProtKB-KW"/>
</dbReference>
<feature type="domain" description="HTH luxR-type" evidence="6">
    <location>
        <begin position="147"/>
        <end position="212"/>
    </location>
</feature>
<dbReference type="Gene3D" id="3.40.50.2300">
    <property type="match status" value="1"/>
</dbReference>
<feature type="modified residue" description="4-aspartylphosphate" evidence="5">
    <location>
        <position position="54"/>
    </location>
</feature>
<dbReference type="InterPro" id="IPR001789">
    <property type="entry name" value="Sig_transdc_resp-reg_receiver"/>
</dbReference>
<dbReference type="EMBL" id="CADCSZ010000199">
    <property type="protein sequence ID" value="CAA9270351.1"/>
    <property type="molecule type" value="Genomic_DNA"/>
</dbReference>
<evidence type="ECO:0000256" key="5">
    <source>
        <dbReference type="PROSITE-ProRule" id="PRU00169"/>
    </source>
</evidence>
<dbReference type="Pfam" id="PF00196">
    <property type="entry name" value="GerE"/>
    <property type="match status" value="1"/>
</dbReference>
<evidence type="ECO:0000256" key="1">
    <source>
        <dbReference type="ARBA" id="ARBA00022553"/>
    </source>
</evidence>
<dbReference type="PROSITE" id="PS50110">
    <property type="entry name" value="RESPONSE_REGULATORY"/>
    <property type="match status" value="1"/>
</dbReference>
<keyword evidence="2" id="KW-0805">Transcription regulation</keyword>
<dbReference type="InterPro" id="IPR016032">
    <property type="entry name" value="Sig_transdc_resp-reg_C-effctor"/>
</dbReference>
<dbReference type="InterPro" id="IPR000792">
    <property type="entry name" value="Tscrpt_reg_LuxR_C"/>
</dbReference>
<protein>
    <submittedName>
        <fullName evidence="8">Two-component transcriptional response regulator, LuxR family</fullName>
    </submittedName>
</protein>
<dbReference type="GO" id="GO:0006355">
    <property type="term" value="P:regulation of DNA-templated transcription"/>
    <property type="evidence" value="ECO:0007669"/>
    <property type="project" value="InterPro"/>
</dbReference>
<evidence type="ECO:0000256" key="3">
    <source>
        <dbReference type="ARBA" id="ARBA00023125"/>
    </source>
</evidence>
<dbReference type="InterPro" id="IPR058245">
    <property type="entry name" value="NreC/VraR/RcsB-like_REC"/>
</dbReference>
<proteinExistence type="predicted"/>
<dbReference type="InterPro" id="IPR039420">
    <property type="entry name" value="WalR-like"/>
</dbReference>
<evidence type="ECO:0000259" key="6">
    <source>
        <dbReference type="PROSITE" id="PS50043"/>
    </source>
</evidence>
<dbReference type="AlphaFoldDB" id="A0A6J4J4N8"/>
<dbReference type="PRINTS" id="PR00038">
    <property type="entry name" value="HTHLUXR"/>
</dbReference>
<dbReference type="GO" id="GO:0000160">
    <property type="term" value="P:phosphorelay signal transduction system"/>
    <property type="evidence" value="ECO:0007669"/>
    <property type="project" value="InterPro"/>
</dbReference>
<evidence type="ECO:0000256" key="4">
    <source>
        <dbReference type="ARBA" id="ARBA00023163"/>
    </source>
</evidence>
<dbReference type="PANTHER" id="PTHR43214:SF24">
    <property type="entry name" value="TRANSCRIPTIONAL REGULATORY PROTEIN NARL-RELATED"/>
    <property type="match status" value="1"/>
</dbReference>
<reference evidence="8" key="1">
    <citation type="submission" date="2020-02" db="EMBL/GenBank/DDBJ databases">
        <authorList>
            <person name="Meier V. D."/>
        </authorList>
    </citation>
    <scope>NUCLEOTIDE SEQUENCE</scope>
    <source>
        <strain evidence="8">AVDCRST_MAG76</strain>
    </source>
</reference>
<sequence>MIRVLIVDDQPVVRAGVARILGPDDGFEVVAECSDGDEVVDAVAAHRPDVVLMDVRMRRIDGVTATHRLRAASAVPPVLILTTFDEDDALWGALAAGAAGFLLKDSPAEDLIAAARAVACGAAWLDPRVAPRVLDAFRANVGPRLAQAARIDQLTEREHDVLRHMARGATNGEISAALFVSEATIKSHVGAIFTKLGARNRAAAIVFAYDHGIVDPRPGLENT</sequence>
<keyword evidence="4" id="KW-0804">Transcription</keyword>
<dbReference type="SMART" id="SM00448">
    <property type="entry name" value="REC"/>
    <property type="match status" value="1"/>
</dbReference>
<dbReference type="CDD" id="cd06170">
    <property type="entry name" value="LuxR_C_like"/>
    <property type="match status" value="1"/>
</dbReference>
<dbReference type="SUPFAM" id="SSF46894">
    <property type="entry name" value="C-terminal effector domain of the bipartite response regulators"/>
    <property type="match status" value="1"/>
</dbReference>
<name>A0A6J4J4N8_9ACTN</name>
<dbReference type="PROSITE" id="PS00622">
    <property type="entry name" value="HTH_LUXR_1"/>
    <property type="match status" value="1"/>
</dbReference>